<dbReference type="PROSITE" id="PS51462">
    <property type="entry name" value="NUDIX"/>
    <property type="match status" value="1"/>
</dbReference>
<sequence>MNEREFLKQYDKTAFDQPIFSVDNVVFTVANGGLEVLLVQRAEHPFKGHWGLPGGFVDLQKDLTLDDTALRKIREKAGVEPDYIEQLETLGSSQRDPRDWSITTVFTALISKQRCVPTDENVSSANWFPVTTLSELQLAFDHLEIIERALKRLKNRATYSLVPCALLGETFTLAELQHVHELILGKKLEAKAFRRRVENSEQFEETGGMTSGRGRPAAYYRLRPGAMGFEFVRSV</sequence>
<dbReference type="SUPFAM" id="SSF55811">
    <property type="entry name" value="Nudix"/>
    <property type="match status" value="1"/>
</dbReference>
<proteinExistence type="predicted"/>
<evidence type="ECO:0000313" key="3">
    <source>
        <dbReference type="Proteomes" id="UP000267187"/>
    </source>
</evidence>
<evidence type="ECO:0000259" key="1">
    <source>
        <dbReference type="PROSITE" id="PS51462"/>
    </source>
</evidence>
<feature type="domain" description="Nudix hydrolase" evidence="1">
    <location>
        <begin position="20"/>
        <end position="150"/>
    </location>
</feature>
<keyword evidence="3" id="KW-1185">Reference proteome</keyword>
<reference evidence="2 3" key="1">
    <citation type="submission" date="2018-10" db="EMBL/GenBank/DDBJ databases">
        <title>Genomic Encyclopedia of Type Strains, Phase IV (KMG-IV): sequencing the most valuable type-strain genomes for metagenomic binning, comparative biology and taxonomic classification.</title>
        <authorList>
            <person name="Goeker M."/>
        </authorList>
    </citation>
    <scope>NUCLEOTIDE SEQUENCE [LARGE SCALE GENOMIC DNA]</scope>
    <source>
        <strain evidence="2 3">DSM 25080</strain>
    </source>
</reference>
<dbReference type="InterPro" id="IPR036390">
    <property type="entry name" value="WH_DNA-bd_sf"/>
</dbReference>
<dbReference type="InterPro" id="IPR036388">
    <property type="entry name" value="WH-like_DNA-bd_sf"/>
</dbReference>
<dbReference type="PANTHER" id="PTHR43736:SF4">
    <property type="entry name" value="SLR1690 PROTEIN"/>
    <property type="match status" value="1"/>
</dbReference>
<dbReference type="InterPro" id="IPR015797">
    <property type="entry name" value="NUDIX_hydrolase-like_dom_sf"/>
</dbReference>
<dbReference type="OrthoDB" id="542521at2"/>
<dbReference type="Pfam" id="PF21906">
    <property type="entry name" value="WHD_NrtR"/>
    <property type="match status" value="1"/>
</dbReference>
<dbReference type="Pfam" id="PF00293">
    <property type="entry name" value="NUDIX"/>
    <property type="match status" value="1"/>
</dbReference>
<dbReference type="RefSeq" id="WP_121876005.1">
    <property type="nucleotide sequence ID" value="NZ_REFJ01000001.1"/>
</dbReference>
<dbReference type="Proteomes" id="UP000267187">
    <property type="component" value="Unassembled WGS sequence"/>
</dbReference>
<dbReference type="SUPFAM" id="SSF46785">
    <property type="entry name" value="Winged helix' DNA-binding domain"/>
    <property type="match status" value="1"/>
</dbReference>
<accession>A0A3M0AC01</accession>
<gene>
    <name evidence="2" type="ORF">DFR27_0650</name>
</gene>
<dbReference type="Gene3D" id="3.90.79.10">
    <property type="entry name" value="Nucleoside Triphosphate Pyrophosphohydrolase"/>
    <property type="match status" value="1"/>
</dbReference>
<dbReference type="CDD" id="cd18873">
    <property type="entry name" value="NUDIX_NadM_like"/>
    <property type="match status" value="1"/>
</dbReference>
<protein>
    <submittedName>
        <fullName evidence="2">ADP-ribose pyrophosphatase YjhB (NUDIX family)</fullName>
    </submittedName>
</protein>
<dbReference type="EMBL" id="REFJ01000001">
    <property type="protein sequence ID" value="RMA82693.1"/>
    <property type="molecule type" value="Genomic_DNA"/>
</dbReference>
<dbReference type="AlphaFoldDB" id="A0A3M0AC01"/>
<name>A0A3M0AC01_9GAMM</name>
<dbReference type="Gene3D" id="1.10.10.10">
    <property type="entry name" value="Winged helix-like DNA-binding domain superfamily/Winged helix DNA-binding domain"/>
    <property type="match status" value="1"/>
</dbReference>
<dbReference type="InterPro" id="IPR000086">
    <property type="entry name" value="NUDIX_hydrolase_dom"/>
</dbReference>
<evidence type="ECO:0000313" key="2">
    <source>
        <dbReference type="EMBL" id="RMA82693.1"/>
    </source>
</evidence>
<dbReference type="GO" id="GO:0003824">
    <property type="term" value="F:catalytic activity"/>
    <property type="evidence" value="ECO:0007669"/>
    <property type="project" value="UniProtKB-ARBA"/>
</dbReference>
<comment type="caution">
    <text evidence="2">The sequence shown here is derived from an EMBL/GenBank/DDBJ whole genome shotgun (WGS) entry which is preliminary data.</text>
</comment>
<dbReference type="PANTHER" id="PTHR43736">
    <property type="entry name" value="ADP-RIBOSE PYROPHOSPHATASE"/>
    <property type="match status" value="1"/>
</dbReference>
<dbReference type="InterPro" id="IPR054105">
    <property type="entry name" value="WHD_NrtR"/>
</dbReference>
<organism evidence="2 3">
    <name type="scientific">Umboniibacter marinipuniceus</name>
    <dbReference type="NCBI Taxonomy" id="569599"/>
    <lineage>
        <taxon>Bacteria</taxon>
        <taxon>Pseudomonadati</taxon>
        <taxon>Pseudomonadota</taxon>
        <taxon>Gammaproteobacteria</taxon>
        <taxon>Cellvibrionales</taxon>
        <taxon>Cellvibrionaceae</taxon>
        <taxon>Umboniibacter</taxon>
    </lineage>
</organism>